<reference evidence="2" key="1">
    <citation type="submission" date="2013-10" db="EMBL/GenBank/DDBJ databases">
        <title>Genome sequencing of Onchocerca volvulus.</title>
        <authorList>
            <person name="Cotton J."/>
            <person name="Tsai J."/>
            <person name="Stanley E."/>
            <person name="Tracey A."/>
            <person name="Holroyd N."/>
            <person name="Lustigman S."/>
            <person name="Berriman M."/>
        </authorList>
    </citation>
    <scope>NUCLEOTIDE SEQUENCE</scope>
</reference>
<evidence type="ECO:0000313" key="2">
    <source>
        <dbReference type="Proteomes" id="UP000024404"/>
    </source>
</evidence>
<organism evidence="1 2">
    <name type="scientific">Onchocerca volvulus</name>
    <dbReference type="NCBI Taxonomy" id="6282"/>
    <lineage>
        <taxon>Eukaryota</taxon>
        <taxon>Metazoa</taxon>
        <taxon>Ecdysozoa</taxon>
        <taxon>Nematoda</taxon>
        <taxon>Chromadorea</taxon>
        <taxon>Rhabditida</taxon>
        <taxon>Spirurina</taxon>
        <taxon>Spiruromorpha</taxon>
        <taxon>Filarioidea</taxon>
        <taxon>Onchocercidae</taxon>
        <taxon>Onchocerca</taxon>
    </lineage>
</organism>
<accession>A0A8R1XZS5</accession>
<protein>
    <submittedName>
        <fullName evidence="1">Uncharacterized protein</fullName>
    </submittedName>
</protein>
<reference evidence="1" key="2">
    <citation type="submission" date="2022-06" db="UniProtKB">
        <authorList>
            <consortium name="EnsemblMetazoa"/>
        </authorList>
    </citation>
    <scope>IDENTIFICATION</scope>
</reference>
<proteinExistence type="predicted"/>
<dbReference type="Proteomes" id="UP000024404">
    <property type="component" value="Unassembled WGS sequence"/>
</dbReference>
<dbReference type="EMBL" id="CMVM020000120">
    <property type="status" value="NOT_ANNOTATED_CDS"/>
    <property type="molecule type" value="Genomic_DNA"/>
</dbReference>
<keyword evidence="2" id="KW-1185">Reference proteome</keyword>
<dbReference type="AlphaFoldDB" id="A0A8R1XZS5"/>
<sequence>MQTVYSYRDADDVNKKRGNSYVPVYHQIRITISCPPSNNQAVSKKLPNVQDLLFLSVVASQQKKKKAHENHSVIPKVLKKNALFVGKIKKRNHHEATRWRSGEKKGSRKDFTLAMERLHVAQLLAKL</sequence>
<dbReference type="EnsemblMetazoa" id="OVOC3655.1">
    <property type="protein sequence ID" value="OVOC3655.1"/>
    <property type="gene ID" value="WBGene00240464"/>
</dbReference>
<name>A0A8R1XZS5_ONCVO</name>
<evidence type="ECO:0000313" key="1">
    <source>
        <dbReference type="EnsemblMetazoa" id="OVOC3655.1"/>
    </source>
</evidence>